<feature type="region of interest" description="Disordered" evidence="1">
    <location>
        <begin position="161"/>
        <end position="184"/>
    </location>
</feature>
<dbReference type="Proteomes" id="UP000070121">
    <property type="component" value="Unassembled WGS sequence"/>
</dbReference>
<accession>A0A135RXY6</accession>
<protein>
    <recommendedName>
        <fullName evidence="4">C6 transcription factor</fullName>
    </recommendedName>
</protein>
<evidence type="ECO:0000313" key="3">
    <source>
        <dbReference type="Proteomes" id="UP000070121"/>
    </source>
</evidence>
<dbReference type="EMBL" id="JFFI01002614">
    <property type="protein sequence ID" value="KXH28534.1"/>
    <property type="molecule type" value="Genomic_DNA"/>
</dbReference>
<proteinExistence type="predicted"/>
<sequence>MFRKLSPLVTSVDSRQPSTSDPSQADVLKRKRRQAGIACNPCRRRKSRKREGLQSSYASNESQELLDILKSVTEKHAIQILSLWRTERDIAAVLSFARGAVNGASDLPDVVDDAKPGTGSSLESELKASFSNVYHNLRAIPATALERDGLLSPNSFRRLKQPENQAGHNDDRPPGDHISSLMSDSAPQTLKDPFHKVVPPDRMANTRPSICDNRLHQLDISFWTAVSIANDLAARIISVYLTTDHPLLGSFDPDLFISDLVSHQTTNCSRLLVSTVLYWGSQIYAAFDSEACGYADSFCNEAEELWLHQQHNDTILNAASAQLLSLAYLGQGKDHYVLKFLSAAIHMGKRMFLLDVDPSLARRNLANLSPETKRRMSFTAWGLFNWAVLTTMFYQQPNLEYPEHPPVLPIPGGEKVDAASRSVACLDAHRTTPVLPWFMGYTFSALCPFWQILQGVGLSYYKNRQSSLQEHITLDFAEIKYRELLDWSKILPPDTVLRDDSPHHVVILHIWFHAAVLDIFRPFVHGPRPYRSGVLSFSEHHLSPHDAFRTSVQQLKHLVVKYRSNHESSAYTMLWQTALIYVANAVLHDTQNPEWRSYFFICIYAYTDLRKSYRVAESISRALLTMALRGGCISHSEADALERQMMEAGGRVKKDDEIRATFMIDLDLAMWDPDAAKVEVLAKRFDDIVLFRDLTTVDDEEAQSFGQLQMSNNSQ</sequence>
<evidence type="ECO:0000256" key="1">
    <source>
        <dbReference type="SAM" id="MobiDB-lite"/>
    </source>
</evidence>
<dbReference type="PANTHER" id="PTHR47256:SF1">
    <property type="entry name" value="ZN(II)2CYS6 TRANSCRIPTION FACTOR (EUROFUNG)"/>
    <property type="match status" value="1"/>
</dbReference>
<dbReference type="PANTHER" id="PTHR47256">
    <property type="entry name" value="ZN(II)2CYS6 TRANSCRIPTION FACTOR (EUROFUNG)-RELATED"/>
    <property type="match status" value="1"/>
</dbReference>
<organism evidence="2 3">
    <name type="scientific">Colletotrichum salicis</name>
    <dbReference type="NCBI Taxonomy" id="1209931"/>
    <lineage>
        <taxon>Eukaryota</taxon>
        <taxon>Fungi</taxon>
        <taxon>Dikarya</taxon>
        <taxon>Ascomycota</taxon>
        <taxon>Pezizomycotina</taxon>
        <taxon>Sordariomycetes</taxon>
        <taxon>Hypocreomycetidae</taxon>
        <taxon>Glomerellales</taxon>
        <taxon>Glomerellaceae</taxon>
        <taxon>Colletotrichum</taxon>
        <taxon>Colletotrichum acutatum species complex</taxon>
    </lineage>
</organism>
<feature type="compositionally biased region" description="Polar residues" evidence="1">
    <location>
        <begin position="8"/>
        <end position="23"/>
    </location>
</feature>
<dbReference type="CDD" id="cd12148">
    <property type="entry name" value="fungal_TF_MHR"/>
    <property type="match status" value="1"/>
</dbReference>
<name>A0A135RXY6_9PEZI</name>
<keyword evidence="3" id="KW-1185">Reference proteome</keyword>
<evidence type="ECO:0008006" key="4">
    <source>
        <dbReference type="Google" id="ProtNLM"/>
    </source>
</evidence>
<dbReference type="STRING" id="1209931.A0A135RXY6"/>
<dbReference type="OrthoDB" id="10261408at2759"/>
<dbReference type="InterPro" id="IPR053187">
    <property type="entry name" value="Notoamide_regulator"/>
</dbReference>
<gene>
    <name evidence="2" type="ORF">CSAL01_10232</name>
</gene>
<feature type="region of interest" description="Disordered" evidence="1">
    <location>
        <begin position="1"/>
        <end position="33"/>
    </location>
</feature>
<reference evidence="2 3" key="1">
    <citation type="submission" date="2014-02" db="EMBL/GenBank/DDBJ databases">
        <title>The genome sequence of Colletotrichum salicis CBS 607.94.</title>
        <authorList>
            <person name="Baroncelli R."/>
            <person name="Thon M.R."/>
        </authorList>
    </citation>
    <scope>NUCLEOTIDE SEQUENCE [LARGE SCALE GENOMIC DNA]</scope>
    <source>
        <strain evidence="2 3">CBS 607.94</strain>
    </source>
</reference>
<dbReference type="AlphaFoldDB" id="A0A135RXY6"/>
<comment type="caution">
    <text evidence="2">The sequence shown here is derived from an EMBL/GenBank/DDBJ whole genome shotgun (WGS) entry which is preliminary data.</text>
</comment>
<evidence type="ECO:0000313" key="2">
    <source>
        <dbReference type="EMBL" id="KXH28534.1"/>
    </source>
</evidence>